<dbReference type="RefSeq" id="WP_229486724.1">
    <property type="nucleotide sequence ID" value="NZ_JAIVFQ010000036.1"/>
</dbReference>
<reference evidence="1 2" key="1">
    <citation type="journal article" date="2021" name="Microorganisms">
        <title>Genome Evolution of Filamentous Cyanobacterium Nostoc Species: From Facultative Symbiosis to Free Living.</title>
        <authorList>
            <person name="Huo D."/>
            <person name="Li H."/>
            <person name="Cai F."/>
            <person name="Guo X."/>
            <person name="Qiao Z."/>
            <person name="Wang W."/>
            <person name="Yu G."/>
            <person name="Li R."/>
        </authorList>
    </citation>
    <scope>NUCLEOTIDE SEQUENCE [LARGE SCALE GENOMIC DNA]</scope>
    <source>
        <strain evidence="1 2">CHAB 5714</strain>
    </source>
</reference>
<keyword evidence="2" id="KW-1185">Reference proteome</keyword>
<protein>
    <recommendedName>
        <fullName evidence="3">MFS transporter</fullName>
    </recommendedName>
</protein>
<evidence type="ECO:0000313" key="2">
    <source>
        <dbReference type="Proteomes" id="UP001199525"/>
    </source>
</evidence>
<gene>
    <name evidence="1" type="ORF">LC586_21595</name>
</gene>
<comment type="caution">
    <text evidence="1">The sequence shown here is derived from an EMBL/GenBank/DDBJ whole genome shotgun (WGS) entry which is preliminary data.</text>
</comment>
<dbReference type="EMBL" id="JAIVFQ010000036">
    <property type="protein sequence ID" value="MCC5601724.1"/>
    <property type="molecule type" value="Genomic_DNA"/>
</dbReference>
<sequence length="48" mass="5405">MDFQFVPEAARVEIIRPTRWQLSIYAAAIAISIESQLQLISLGFALLN</sequence>
<evidence type="ECO:0008006" key="3">
    <source>
        <dbReference type="Google" id="ProtNLM"/>
    </source>
</evidence>
<proteinExistence type="predicted"/>
<organism evidence="1 2">
    <name type="scientific">Nostoc favosum CHAB5714</name>
    <dbReference type="NCBI Taxonomy" id="2780399"/>
    <lineage>
        <taxon>Bacteria</taxon>
        <taxon>Bacillati</taxon>
        <taxon>Cyanobacteriota</taxon>
        <taxon>Cyanophyceae</taxon>
        <taxon>Nostocales</taxon>
        <taxon>Nostocaceae</taxon>
        <taxon>Nostoc</taxon>
        <taxon>Nostoc favosum</taxon>
    </lineage>
</organism>
<accession>A0ABS8ID65</accession>
<dbReference type="Proteomes" id="UP001199525">
    <property type="component" value="Unassembled WGS sequence"/>
</dbReference>
<evidence type="ECO:0000313" key="1">
    <source>
        <dbReference type="EMBL" id="MCC5601724.1"/>
    </source>
</evidence>
<name>A0ABS8ID65_9NOSO</name>